<dbReference type="Proteomes" id="UP001254770">
    <property type="component" value="Unassembled WGS sequence"/>
</dbReference>
<evidence type="ECO:0000313" key="1">
    <source>
        <dbReference type="EMBL" id="MDT2546734.1"/>
    </source>
</evidence>
<protein>
    <recommendedName>
        <fullName evidence="3">DUF2383 domain-containing protein</fullName>
    </recommendedName>
</protein>
<organism evidence="1 2">
    <name type="scientific">Enterococcus raffinosus</name>
    <dbReference type="NCBI Taxonomy" id="71452"/>
    <lineage>
        <taxon>Bacteria</taxon>
        <taxon>Bacillati</taxon>
        <taxon>Bacillota</taxon>
        <taxon>Bacilli</taxon>
        <taxon>Lactobacillales</taxon>
        <taxon>Enterococcaceae</taxon>
        <taxon>Enterococcus</taxon>
    </lineage>
</organism>
<sequence>MDTVIPADELLLSMNEMIEKHSSSLLDFATEQKNASDIVTKQHDKVNQLQKLHQEMTNMLNQSDTTIETIKTMKEHFNQVHKEYMDEYLLLKEIYLTISVSFKTEKDVLKHCFFVESEQALSKIIEKTTDQNLQISQLSENIQVLGEA</sequence>
<name>A0AAW8TG42_9ENTE</name>
<evidence type="ECO:0008006" key="3">
    <source>
        <dbReference type="Google" id="ProtNLM"/>
    </source>
</evidence>
<evidence type="ECO:0000313" key="2">
    <source>
        <dbReference type="Proteomes" id="UP001254770"/>
    </source>
</evidence>
<proteinExistence type="predicted"/>
<dbReference type="EMBL" id="JARPXL010000043">
    <property type="protein sequence ID" value="MDT2546734.1"/>
    <property type="molecule type" value="Genomic_DNA"/>
</dbReference>
<comment type="caution">
    <text evidence="1">The sequence shown here is derived from an EMBL/GenBank/DDBJ whole genome shotgun (WGS) entry which is preliminary data.</text>
</comment>
<dbReference type="AlphaFoldDB" id="A0AAW8TG42"/>
<dbReference type="RefSeq" id="WP_010744226.1">
    <property type="nucleotide sequence ID" value="NZ_CP104393.1"/>
</dbReference>
<gene>
    <name evidence="1" type="ORF">P7D69_20605</name>
</gene>
<reference evidence="1" key="1">
    <citation type="submission" date="2023-03" db="EMBL/GenBank/DDBJ databases">
        <authorList>
            <person name="Shen W."/>
            <person name="Cai J."/>
        </authorList>
    </citation>
    <scope>NUCLEOTIDE SEQUENCE</scope>
    <source>
        <strain evidence="1">Y15</strain>
    </source>
</reference>
<accession>A0AAW8TG42</accession>